<dbReference type="RefSeq" id="WP_060673133.1">
    <property type="nucleotide sequence ID" value="NZ_LIXZ01000010.1"/>
</dbReference>
<feature type="domain" description="N-acetyltransferase" evidence="1">
    <location>
        <begin position="1"/>
        <end position="166"/>
    </location>
</feature>
<proteinExistence type="predicted"/>
<dbReference type="Pfam" id="PF00583">
    <property type="entry name" value="Acetyltransf_1"/>
    <property type="match status" value="1"/>
</dbReference>
<sequence>MHYRKAELKDARGLAHVHVDSWRTTYRGIVSEDYLESLSIVEREKRWVSILSDSHHTYVCEKEDGEIVGFVSIGKERSGKYEGELYAIYLLKDYQGKGIGKALFDIARGELRKMGFNSMWIWVLKENPSKHFYYKYNPLLLKEEVLTVGNEEHREEGLLLDLNQKD</sequence>
<gene>
    <name evidence="2" type="ORF">AM506_14125</name>
</gene>
<protein>
    <recommendedName>
        <fullName evidence="1">N-acetyltransferase domain-containing protein</fullName>
    </recommendedName>
</protein>
<dbReference type="PROSITE" id="PS51186">
    <property type="entry name" value="GNAT"/>
    <property type="match status" value="1"/>
</dbReference>
<comment type="caution">
    <text evidence="2">The sequence shown here is derived from an EMBL/GenBank/DDBJ whole genome shotgun (WGS) entry which is preliminary data.</text>
</comment>
<accession>A0A0P6W1I6</accession>
<dbReference type="GO" id="GO:0016747">
    <property type="term" value="F:acyltransferase activity, transferring groups other than amino-acyl groups"/>
    <property type="evidence" value="ECO:0007669"/>
    <property type="project" value="InterPro"/>
</dbReference>
<dbReference type="CDD" id="cd04301">
    <property type="entry name" value="NAT_SF"/>
    <property type="match status" value="1"/>
</dbReference>
<dbReference type="SUPFAM" id="SSF55729">
    <property type="entry name" value="Acyl-CoA N-acyltransferases (Nat)"/>
    <property type="match status" value="1"/>
</dbReference>
<name>A0A0P6W1I6_9BACI</name>
<dbReference type="InterPro" id="IPR016181">
    <property type="entry name" value="Acyl_CoA_acyltransferase"/>
</dbReference>
<dbReference type="EMBL" id="LIXZ01000010">
    <property type="protein sequence ID" value="KPL59070.1"/>
    <property type="molecule type" value="Genomic_DNA"/>
</dbReference>
<dbReference type="Proteomes" id="UP000050398">
    <property type="component" value="Unassembled WGS sequence"/>
</dbReference>
<dbReference type="AlphaFoldDB" id="A0A0P6W1I6"/>
<reference evidence="2 3" key="1">
    <citation type="submission" date="2015-08" db="EMBL/GenBank/DDBJ databases">
        <title>Draft Genome Sequence of Bacillus vietnamensis UCD-SED5.</title>
        <authorList>
            <person name="Lee R.D."/>
            <person name="Jospin G."/>
            <person name="Lang J.M."/>
            <person name="Coil D.A."/>
            <person name="Eisen J.A."/>
        </authorList>
    </citation>
    <scope>NUCLEOTIDE SEQUENCE [LARGE SCALE GENOMIC DNA]</scope>
    <source>
        <strain evidence="2 3">UCD-SED5</strain>
    </source>
</reference>
<evidence type="ECO:0000313" key="3">
    <source>
        <dbReference type="Proteomes" id="UP000050398"/>
    </source>
</evidence>
<dbReference type="OrthoDB" id="5292888at2"/>
<evidence type="ECO:0000313" key="2">
    <source>
        <dbReference type="EMBL" id="KPL59070.1"/>
    </source>
</evidence>
<dbReference type="InterPro" id="IPR000182">
    <property type="entry name" value="GNAT_dom"/>
</dbReference>
<evidence type="ECO:0000259" key="1">
    <source>
        <dbReference type="PROSITE" id="PS51186"/>
    </source>
</evidence>
<dbReference type="Gene3D" id="3.40.630.30">
    <property type="match status" value="1"/>
</dbReference>
<dbReference type="PATRIC" id="fig|218284.4.peg.4582"/>
<organism evidence="2 3">
    <name type="scientific">Rossellomorea vietnamensis</name>
    <dbReference type="NCBI Taxonomy" id="218284"/>
    <lineage>
        <taxon>Bacteria</taxon>
        <taxon>Bacillati</taxon>
        <taxon>Bacillota</taxon>
        <taxon>Bacilli</taxon>
        <taxon>Bacillales</taxon>
        <taxon>Bacillaceae</taxon>
        <taxon>Rossellomorea</taxon>
    </lineage>
</organism>